<keyword evidence="5 9" id="KW-0547">Nucleotide-binding</keyword>
<dbReference type="EMBL" id="SBIQ01000034">
    <property type="protein sequence ID" value="KAF7684009.1"/>
    <property type="molecule type" value="Genomic_DNA"/>
</dbReference>
<comment type="subcellular location">
    <subcellularLocation>
        <location evidence="1 9">Membrane</location>
        <topology evidence="1 9">Multi-pass membrane protein</topology>
    </subcellularLocation>
</comment>
<evidence type="ECO:0000256" key="4">
    <source>
        <dbReference type="ARBA" id="ARBA00022692"/>
    </source>
</evidence>
<evidence type="ECO:0000256" key="5">
    <source>
        <dbReference type="ARBA" id="ARBA00022741"/>
    </source>
</evidence>
<feature type="transmembrane region" description="Helical" evidence="9">
    <location>
        <begin position="254"/>
        <end position="273"/>
    </location>
</feature>
<protein>
    <recommendedName>
        <fullName evidence="9">ADP,ATP carrier protein</fullName>
    </recommendedName>
</protein>
<proteinExistence type="inferred from homology"/>
<evidence type="ECO:0000256" key="8">
    <source>
        <dbReference type="ARBA" id="ARBA00023136"/>
    </source>
</evidence>
<dbReference type="PANTHER" id="PTHR31187:SF1">
    <property type="entry name" value="ADP,ATP CARRIER PROTEIN 1"/>
    <property type="match status" value="1"/>
</dbReference>
<name>A0ABQ7I0R3_9MICR</name>
<evidence type="ECO:0000256" key="10">
    <source>
        <dbReference type="SAM" id="MobiDB-lite"/>
    </source>
</evidence>
<feature type="transmembrane region" description="Helical" evidence="9">
    <location>
        <begin position="93"/>
        <end position="109"/>
    </location>
</feature>
<organism evidence="11 12">
    <name type="scientific">Astathelohania contejeani</name>
    <dbReference type="NCBI Taxonomy" id="164912"/>
    <lineage>
        <taxon>Eukaryota</taxon>
        <taxon>Fungi</taxon>
        <taxon>Fungi incertae sedis</taxon>
        <taxon>Microsporidia</taxon>
        <taxon>Astathelohaniidae</taxon>
        <taxon>Astathelohania</taxon>
    </lineage>
</organism>
<feature type="region of interest" description="Disordered" evidence="10">
    <location>
        <begin position="1"/>
        <end position="28"/>
    </location>
</feature>
<keyword evidence="6 9" id="KW-0067">ATP-binding</keyword>
<dbReference type="InterPro" id="IPR004667">
    <property type="entry name" value="ADP_ATP_car_bac_type"/>
</dbReference>
<keyword evidence="7 9" id="KW-1133">Transmembrane helix</keyword>
<evidence type="ECO:0000256" key="3">
    <source>
        <dbReference type="ARBA" id="ARBA00022448"/>
    </source>
</evidence>
<gene>
    <name evidence="11" type="primary">ANC1_1</name>
    <name evidence="11" type="ORF">TCON_0796</name>
</gene>
<evidence type="ECO:0000256" key="1">
    <source>
        <dbReference type="ARBA" id="ARBA00004141"/>
    </source>
</evidence>
<evidence type="ECO:0000313" key="12">
    <source>
        <dbReference type="Proteomes" id="UP001516464"/>
    </source>
</evidence>
<dbReference type="PANTHER" id="PTHR31187">
    <property type="match status" value="1"/>
</dbReference>
<keyword evidence="12" id="KW-1185">Reference proteome</keyword>
<dbReference type="Pfam" id="PF03219">
    <property type="entry name" value="TLC"/>
    <property type="match status" value="1"/>
</dbReference>
<sequence>MNEDNVTPIRNKENPLTSEEEYNTEEYTKLPTEEDVERAASTSRFFPIAKIERRKFWHMAIMFFCIALVYSVLRDLKDAVVIERLGPASIPPLKTFYVTPLSLFFVVVIQKCLTFTTSSRILSFVVLIFGIYYIIYACVILPFRDILEPGIFWSSDRFGDGKMSVRGLEFLYALAMTINAWTASLLYVTSELWGNLVLSLLFLSFSNDVCPPRQSLRFIPLFYMISNVGLMLSGCIMLGMCYSLDNNTYKFNSYVFQAIFLVAGILCLCIYGLQYRLEKKIINRPLYKIQGPTTKKTKVKVGFMEGFKTMFHSKLLLGICAIVIFYNMTTNMVESSYKSCLDVNARALNKAVSGHVMRRQAIQQLIISALVILFLMSPLSSLIQRGGWTFIALIPPVFALFACIGVFGAAYINTNSASWITLTLGIEETIGLICVSGFKILKYAAFDICKEAISVKINREYRARFKGIFDGLCGKLGKSGGGIVIQLLYAIFDVKDIRKVVVYLLVISVIFSGLWVISVIYLGGKYAQAVENNTDIDLDLKVTTKSKK</sequence>
<feature type="transmembrane region" description="Helical" evidence="9">
    <location>
        <begin position="390"/>
        <end position="412"/>
    </location>
</feature>
<feature type="transmembrane region" description="Helical" evidence="9">
    <location>
        <begin position="361"/>
        <end position="383"/>
    </location>
</feature>
<feature type="transmembrane region" description="Helical" evidence="9">
    <location>
        <begin position="56"/>
        <end position="73"/>
    </location>
</feature>
<feature type="transmembrane region" description="Helical" evidence="9">
    <location>
        <begin position="121"/>
        <end position="143"/>
    </location>
</feature>
<comment type="similarity">
    <text evidence="2 9">Belongs to the ADP/ATP translocase tlc family.</text>
</comment>
<accession>A0ABQ7I0R3</accession>
<evidence type="ECO:0000256" key="6">
    <source>
        <dbReference type="ARBA" id="ARBA00022840"/>
    </source>
</evidence>
<evidence type="ECO:0000313" key="11">
    <source>
        <dbReference type="EMBL" id="KAF7684009.1"/>
    </source>
</evidence>
<reference evidence="11 12" key="1">
    <citation type="submission" date="2019-01" db="EMBL/GenBank/DDBJ databases">
        <title>Genomes sequencing and comparative genomics of infectious freshwater microsporidia, Cucumispora dikerogammari and Thelohania contejeani.</title>
        <authorList>
            <person name="Cormier A."/>
            <person name="Giraud I."/>
            <person name="Wattier R."/>
            <person name="Teixeira M."/>
            <person name="Grandjean F."/>
            <person name="Rigaud T."/>
            <person name="Cordaux R."/>
        </authorList>
    </citation>
    <scope>NUCLEOTIDE SEQUENCE [LARGE SCALE GENOMIC DNA]</scope>
    <source>
        <strain evidence="11">T1</strain>
        <tissue evidence="11">Spores</tissue>
    </source>
</reference>
<dbReference type="SUPFAM" id="SSF103473">
    <property type="entry name" value="MFS general substrate transporter"/>
    <property type="match status" value="1"/>
</dbReference>
<dbReference type="InterPro" id="IPR036259">
    <property type="entry name" value="MFS_trans_sf"/>
</dbReference>
<evidence type="ECO:0000256" key="7">
    <source>
        <dbReference type="ARBA" id="ARBA00022989"/>
    </source>
</evidence>
<dbReference type="Proteomes" id="UP001516464">
    <property type="component" value="Unassembled WGS sequence"/>
</dbReference>
<comment type="caution">
    <text evidence="11">The sequence shown here is derived from an EMBL/GenBank/DDBJ whole genome shotgun (WGS) entry which is preliminary data.</text>
</comment>
<feature type="transmembrane region" description="Helical" evidence="9">
    <location>
        <begin position="418"/>
        <end position="441"/>
    </location>
</feature>
<feature type="transmembrane region" description="Helical" evidence="9">
    <location>
        <begin position="500"/>
        <end position="522"/>
    </location>
</feature>
<feature type="transmembrane region" description="Helical" evidence="9">
    <location>
        <begin position="221"/>
        <end position="242"/>
    </location>
</feature>
<evidence type="ECO:0000256" key="2">
    <source>
        <dbReference type="ARBA" id="ARBA00007127"/>
    </source>
</evidence>
<keyword evidence="4 9" id="KW-0812">Transmembrane</keyword>
<evidence type="ECO:0000256" key="9">
    <source>
        <dbReference type="RuleBase" id="RU363121"/>
    </source>
</evidence>
<feature type="transmembrane region" description="Helical" evidence="9">
    <location>
        <begin position="311"/>
        <end position="329"/>
    </location>
</feature>
<keyword evidence="8 9" id="KW-0472">Membrane</keyword>
<keyword evidence="3 9" id="KW-0813">Transport</keyword>